<keyword evidence="4" id="KW-0472">Membrane</keyword>
<keyword evidence="1" id="KW-0442">Lipid degradation</keyword>
<dbReference type="GO" id="GO:0016787">
    <property type="term" value="F:hydrolase activity"/>
    <property type="evidence" value="ECO:0007669"/>
    <property type="project" value="UniProtKB-KW"/>
</dbReference>
<evidence type="ECO:0000313" key="7">
    <source>
        <dbReference type="Proteomes" id="UP000242381"/>
    </source>
</evidence>
<dbReference type="InterPro" id="IPR000073">
    <property type="entry name" value="AB_hydrolase_1"/>
</dbReference>
<dbReference type="VEuPathDB" id="FungiDB:BCV72DRAFT_244986"/>
<dbReference type="EMBL" id="KV921463">
    <property type="protein sequence ID" value="ORE14602.1"/>
    <property type="molecule type" value="Genomic_DNA"/>
</dbReference>
<evidence type="ECO:0000259" key="5">
    <source>
        <dbReference type="Pfam" id="PF00561"/>
    </source>
</evidence>
<evidence type="ECO:0000256" key="2">
    <source>
        <dbReference type="ARBA" id="ARBA00023098"/>
    </source>
</evidence>
<evidence type="ECO:0000256" key="4">
    <source>
        <dbReference type="SAM" id="Phobius"/>
    </source>
</evidence>
<protein>
    <submittedName>
        <fullName evidence="6">Alpha/beta-hydrolase</fullName>
    </submittedName>
</protein>
<dbReference type="OMA" id="WSRRNLY"/>
<evidence type="ECO:0000313" key="6">
    <source>
        <dbReference type="EMBL" id="ORE14602.1"/>
    </source>
</evidence>
<reference evidence="6 7" key="1">
    <citation type="journal article" date="2016" name="Proc. Natl. Acad. Sci. U.S.A.">
        <title>Lipid metabolic changes in an early divergent fungus govern the establishment of a mutualistic symbiosis with endobacteria.</title>
        <authorList>
            <person name="Lastovetsky O.A."/>
            <person name="Gaspar M.L."/>
            <person name="Mondo S.J."/>
            <person name="LaButti K.M."/>
            <person name="Sandor L."/>
            <person name="Grigoriev I.V."/>
            <person name="Henry S.A."/>
            <person name="Pawlowska T.E."/>
        </authorList>
    </citation>
    <scope>NUCLEOTIDE SEQUENCE [LARGE SCALE GENOMIC DNA]</scope>
    <source>
        <strain evidence="6 7">ATCC 11559</strain>
    </source>
</reference>
<dbReference type="Pfam" id="PF00561">
    <property type="entry name" value="Abhydrolase_1"/>
    <property type="match status" value="1"/>
</dbReference>
<dbReference type="Gene3D" id="3.40.50.1820">
    <property type="entry name" value="alpha/beta hydrolase"/>
    <property type="match status" value="1"/>
</dbReference>
<proteinExistence type="predicted"/>
<sequence>MPIVSIPILDRLSFRDYQSVFITIIFFTCESILRVILMFMPKFLIRQMDALIEANFPWLSRAEAKPHVSPLEHAETFEKMVKHWKNYNCEQHVVLTKDNYLLCVHRIPSVKTEHRKVKKFEPQEEIEIIDNLDKFVQIKHPKPLGYQGKPVVLLYHGFLMSSEVWVSNIDEYRNLPFVLAQRGYDVWLGNARGNKYSQYHLHLNATQQQFWNFSMNEFVMRDLPDTIDYILKQTGASSLTYIGFSQGTAQAFASLSINPDLNKKVNLFIALAPATTPKGLRHPIIDAFVKATPAVIYLMFGRKAPLKLALFWQRIVTPPIYVKIIDTCCHFLFGWTGRNMSDSQKAVSYQHLYSTTSVKSLVHWFQIIRCGQFQMYDEVPSRLPYHSENGAADHIPPRFPTLQITTPIAIFYGRSDSLVDFNVLSADLPSPLAYVKSIGKWEHLDFLWAEGVENIIYPDVIKLLERFNPHINAPVAQKEGTKNDPEEQMLHINK</sequence>
<dbReference type="GO" id="GO:0016042">
    <property type="term" value="P:lipid catabolic process"/>
    <property type="evidence" value="ECO:0007669"/>
    <property type="project" value="UniProtKB-KW"/>
</dbReference>
<keyword evidence="6" id="KW-0378">Hydrolase</keyword>
<dbReference type="SUPFAM" id="SSF53474">
    <property type="entry name" value="alpha/beta-Hydrolases"/>
    <property type="match status" value="1"/>
</dbReference>
<accession>A0A1X0RRA8</accession>
<organism evidence="6 7">
    <name type="scientific">Rhizopus microsporus</name>
    <dbReference type="NCBI Taxonomy" id="58291"/>
    <lineage>
        <taxon>Eukaryota</taxon>
        <taxon>Fungi</taxon>
        <taxon>Fungi incertae sedis</taxon>
        <taxon>Mucoromycota</taxon>
        <taxon>Mucoromycotina</taxon>
        <taxon>Mucoromycetes</taxon>
        <taxon>Mucorales</taxon>
        <taxon>Mucorineae</taxon>
        <taxon>Rhizopodaceae</taxon>
        <taxon>Rhizopus</taxon>
    </lineage>
</organism>
<feature type="compositionally biased region" description="Basic and acidic residues" evidence="3">
    <location>
        <begin position="479"/>
        <end position="494"/>
    </location>
</feature>
<dbReference type="AlphaFoldDB" id="A0A1X0RRA8"/>
<dbReference type="InterPro" id="IPR029058">
    <property type="entry name" value="AB_hydrolase_fold"/>
</dbReference>
<evidence type="ECO:0000256" key="1">
    <source>
        <dbReference type="ARBA" id="ARBA00022963"/>
    </source>
</evidence>
<keyword evidence="2" id="KW-0443">Lipid metabolism</keyword>
<feature type="domain" description="AB hydrolase-1" evidence="5">
    <location>
        <begin position="150"/>
        <end position="449"/>
    </location>
</feature>
<feature type="region of interest" description="Disordered" evidence="3">
    <location>
        <begin position="475"/>
        <end position="494"/>
    </location>
</feature>
<gene>
    <name evidence="6" type="ORF">BCV71DRAFT_257902</name>
</gene>
<keyword evidence="4" id="KW-1133">Transmembrane helix</keyword>
<feature type="transmembrane region" description="Helical" evidence="4">
    <location>
        <begin position="20"/>
        <end position="40"/>
    </location>
</feature>
<keyword evidence="4" id="KW-0812">Transmembrane</keyword>
<dbReference type="Proteomes" id="UP000242381">
    <property type="component" value="Unassembled WGS sequence"/>
</dbReference>
<evidence type="ECO:0000256" key="3">
    <source>
        <dbReference type="SAM" id="MobiDB-lite"/>
    </source>
</evidence>
<name>A0A1X0RRA8_RHIZD</name>
<dbReference type="PANTHER" id="PTHR11005">
    <property type="entry name" value="LYSOSOMAL ACID LIPASE-RELATED"/>
    <property type="match status" value="1"/>
</dbReference>